<dbReference type="SUPFAM" id="SSF46785">
    <property type="entry name" value="Winged helix' DNA-binding domain"/>
    <property type="match status" value="1"/>
</dbReference>
<dbReference type="SUPFAM" id="SSF100950">
    <property type="entry name" value="NagB/RpiA/CoA transferase-like"/>
    <property type="match status" value="1"/>
</dbReference>
<keyword evidence="8" id="KW-1185">Reference proteome</keyword>
<dbReference type="SMART" id="SM01134">
    <property type="entry name" value="DeoRC"/>
    <property type="match status" value="1"/>
</dbReference>
<dbReference type="GO" id="GO:0003677">
    <property type="term" value="F:DNA binding"/>
    <property type="evidence" value="ECO:0007669"/>
    <property type="project" value="UniProtKB-KW"/>
</dbReference>
<dbReference type="EMBL" id="WWVX01000007">
    <property type="protein sequence ID" value="MZL70102.1"/>
    <property type="molecule type" value="Genomic_DNA"/>
</dbReference>
<dbReference type="Pfam" id="PF00455">
    <property type="entry name" value="DeoRC"/>
    <property type="match status" value="1"/>
</dbReference>
<dbReference type="InterPro" id="IPR018356">
    <property type="entry name" value="Tscrpt_reg_HTH_DeoR_CS"/>
</dbReference>
<organism evidence="6 7">
    <name type="scientific">Bittarella massiliensis</name>
    <name type="common">ex Durand et al. 2017</name>
    <dbReference type="NCBI Taxonomy" id="1720313"/>
    <lineage>
        <taxon>Bacteria</taxon>
        <taxon>Bacillati</taxon>
        <taxon>Bacillota</taxon>
        <taxon>Clostridia</taxon>
        <taxon>Eubacteriales</taxon>
        <taxon>Oscillospiraceae</taxon>
        <taxon>Bittarella (ex Durand et al. 2017)</taxon>
    </lineage>
</organism>
<dbReference type="PANTHER" id="PTHR30363:SF56">
    <property type="entry name" value="TRANSCRIPTIONAL REGULATOR, DEOR FAMILY"/>
    <property type="match status" value="1"/>
</dbReference>
<evidence type="ECO:0000256" key="2">
    <source>
        <dbReference type="ARBA" id="ARBA00023125"/>
    </source>
</evidence>
<dbReference type="Gene3D" id="1.10.10.10">
    <property type="entry name" value="Winged helix-like DNA-binding domain superfamily/Winged helix DNA-binding domain"/>
    <property type="match status" value="1"/>
</dbReference>
<keyword evidence="1" id="KW-0805">Transcription regulation</keyword>
<dbReference type="PROSITE" id="PS51000">
    <property type="entry name" value="HTH_DEOR_2"/>
    <property type="match status" value="1"/>
</dbReference>
<dbReference type="Gene3D" id="3.40.50.1360">
    <property type="match status" value="1"/>
</dbReference>
<gene>
    <name evidence="5" type="ORF">GT747_10090</name>
    <name evidence="6" type="ORF">SAMN05444424_0812</name>
</gene>
<keyword evidence="3" id="KW-0804">Transcription</keyword>
<dbReference type="InterPro" id="IPR037171">
    <property type="entry name" value="NagB/RpiA_transferase-like"/>
</dbReference>
<dbReference type="EMBL" id="FQVY01000001">
    <property type="protein sequence ID" value="SHF82348.1"/>
    <property type="molecule type" value="Genomic_DNA"/>
</dbReference>
<reference evidence="6" key="1">
    <citation type="submission" date="2016-11" db="EMBL/GenBank/DDBJ databases">
        <authorList>
            <person name="Varghese N."/>
            <person name="Submissions S."/>
        </authorList>
    </citation>
    <scope>NUCLEOTIDE SEQUENCE</scope>
    <source>
        <strain evidence="6">DSM 4029</strain>
    </source>
</reference>
<proteinExistence type="predicted"/>
<evidence type="ECO:0000256" key="1">
    <source>
        <dbReference type="ARBA" id="ARBA00023015"/>
    </source>
</evidence>
<name>A0AAQ1MC28_9FIRM</name>
<keyword evidence="2" id="KW-0238">DNA-binding</keyword>
<dbReference type="Pfam" id="PF08220">
    <property type="entry name" value="HTH_DeoR"/>
    <property type="match status" value="1"/>
</dbReference>
<dbReference type="InterPro" id="IPR001034">
    <property type="entry name" value="DeoR_HTH"/>
</dbReference>
<comment type="caution">
    <text evidence="6">The sequence shown here is derived from an EMBL/GenBank/DDBJ whole genome shotgun (WGS) entry which is preliminary data.</text>
</comment>
<dbReference type="Proteomes" id="UP000184089">
    <property type="component" value="Unassembled WGS sequence"/>
</dbReference>
<feature type="domain" description="HTH deoR-type" evidence="4">
    <location>
        <begin position="3"/>
        <end position="58"/>
    </location>
</feature>
<dbReference type="PRINTS" id="PR00037">
    <property type="entry name" value="HTHLACR"/>
</dbReference>
<dbReference type="Proteomes" id="UP000474718">
    <property type="component" value="Unassembled WGS sequence"/>
</dbReference>
<evidence type="ECO:0000313" key="6">
    <source>
        <dbReference type="EMBL" id="SHF82348.1"/>
    </source>
</evidence>
<dbReference type="SMART" id="SM00420">
    <property type="entry name" value="HTH_DEOR"/>
    <property type="match status" value="1"/>
</dbReference>
<dbReference type="InterPro" id="IPR036390">
    <property type="entry name" value="WH_DNA-bd_sf"/>
</dbReference>
<dbReference type="GO" id="GO:0003700">
    <property type="term" value="F:DNA-binding transcription factor activity"/>
    <property type="evidence" value="ECO:0007669"/>
    <property type="project" value="InterPro"/>
</dbReference>
<evidence type="ECO:0000256" key="3">
    <source>
        <dbReference type="ARBA" id="ARBA00023163"/>
    </source>
</evidence>
<dbReference type="PANTHER" id="PTHR30363">
    <property type="entry name" value="HTH-TYPE TRANSCRIPTIONAL REGULATOR SRLR-RELATED"/>
    <property type="match status" value="1"/>
</dbReference>
<sequence>MLTEDRYREILQWVAQRGSATVAELTALLGSSESTVRRDLTALHRMGKLIKVHGGATALENSYVAGEDEVSVRHGQNTGEKRRIAAYAAGLIGGGDFCYIDAGTTTEMLVDALQEREAVYVTNGVVHAQKLAQKGCRTVLLGGEVRAVTDGIVGGEALAALGRYHFTKGFFGANGVGLQGGFSTPDLREAQVKETALLHCGEAFVLADPSKFGKLSSVTFADLGDAAIVTTRLGDRRYAEKTTVWEVDTL</sequence>
<dbReference type="PROSITE" id="PS00894">
    <property type="entry name" value="HTH_DEOR_1"/>
    <property type="match status" value="1"/>
</dbReference>
<reference evidence="5 8" key="3">
    <citation type="journal article" date="2019" name="Nat. Med.">
        <title>A library of human gut bacterial isolates paired with longitudinal multiomics data enables mechanistic microbiome research.</title>
        <authorList>
            <person name="Poyet M."/>
            <person name="Groussin M."/>
            <person name="Gibbons S.M."/>
            <person name="Avila-Pacheco J."/>
            <person name="Jiang X."/>
            <person name="Kearney S.M."/>
            <person name="Perrotta A.R."/>
            <person name="Berdy B."/>
            <person name="Zhao S."/>
            <person name="Lieberman T.D."/>
            <person name="Swanson P.K."/>
            <person name="Smith M."/>
            <person name="Roesemann S."/>
            <person name="Alexander J.E."/>
            <person name="Rich S.A."/>
            <person name="Livny J."/>
            <person name="Vlamakis H."/>
            <person name="Clish C."/>
            <person name="Bullock K."/>
            <person name="Deik A."/>
            <person name="Scott J."/>
            <person name="Pierce K.A."/>
            <person name="Xavier R.J."/>
            <person name="Alm E.J."/>
        </authorList>
    </citation>
    <scope>NUCLEOTIDE SEQUENCE [LARGE SCALE GENOMIC DNA]</scope>
    <source>
        <strain evidence="5 8">BIOML-A2</strain>
    </source>
</reference>
<dbReference type="InterPro" id="IPR036388">
    <property type="entry name" value="WH-like_DNA-bd_sf"/>
</dbReference>
<protein>
    <submittedName>
        <fullName evidence="5">DeoR family transcriptional regulator</fullName>
    </submittedName>
    <submittedName>
        <fullName evidence="6">Transcriptional regulator, DeoR family</fullName>
    </submittedName>
</protein>
<evidence type="ECO:0000313" key="7">
    <source>
        <dbReference type="Proteomes" id="UP000184089"/>
    </source>
</evidence>
<dbReference type="InterPro" id="IPR014036">
    <property type="entry name" value="DeoR-like_C"/>
</dbReference>
<dbReference type="AlphaFoldDB" id="A0AAQ1MC28"/>
<evidence type="ECO:0000259" key="4">
    <source>
        <dbReference type="PROSITE" id="PS51000"/>
    </source>
</evidence>
<evidence type="ECO:0000313" key="8">
    <source>
        <dbReference type="Proteomes" id="UP000474718"/>
    </source>
</evidence>
<dbReference type="RefSeq" id="WP_021661261.1">
    <property type="nucleotide sequence ID" value="NZ_FQVY01000001.1"/>
</dbReference>
<reference evidence="7" key="2">
    <citation type="submission" date="2016-11" db="EMBL/GenBank/DDBJ databases">
        <authorList>
            <person name="Jaros S."/>
            <person name="Januszkiewicz K."/>
            <person name="Wedrychowicz H."/>
        </authorList>
    </citation>
    <scope>NUCLEOTIDE SEQUENCE [LARGE SCALE GENOMIC DNA]</scope>
    <source>
        <strain evidence="7">DSM 4029</strain>
    </source>
</reference>
<dbReference type="InterPro" id="IPR050313">
    <property type="entry name" value="Carb_Metab_HTH_regulators"/>
</dbReference>
<accession>A0AAQ1MC28</accession>
<evidence type="ECO:0000313" key="5">
    <source>
        <dbReference type="EMBL" id="MZL70102.1"/>
    </source>
</evidence>